<proteinExistence type="predicted"/>
<dbReference type="InterPro" id="IPR001841">
    <property type="entry name" value="Znf_RING"/>
</dbReference>
<dbReference type="GO" id="GO:0061630">
    <property type="term" value="F:ubiquitin protein ligase activity"/>
    <property type="evidence" value="ECO:0007669"/>
    <property type="project" value="InterPro"/>
</dbReference>
<feature type="compositionally biased region" description="Gly residues" evidence="4">
    <location>
        <begin position="850"/>
        <end position="862"/>
    </location>
</feature>
<feature type="compositionally biased region" description="Acidic residues" evidence="4">
    <location>
        <begin position="795"/>
        <end position="807"/>
    </location>
</feature>
<keyword evidence="3" id="KW-0862">Zinc</keyword>
<organism evidence="5 6">
    <name type="scientific">Tilletia indica</name>
    <dbReference type="NCBI Taxonomy" id="43049"/>
    <lineage>
        <taxon>Eukaryota</taxon>
        <taxon>Fungi</taxon>
        <taxon>Dikarya</taxon>
        <taxon>Basidiomycota</taxon>
        <taxon>Ustilaginomycotina</taxon>
        <taxon>Exobasidiomycetes</taxon>
        <taxon>Tilletiales</taxon>
        <taxon>Tilletiaceae</taxon>
        <taxon>Tilletia</taxon>
    </lineage>
</organism>
<feature type="compositionally biased region" description="Acidic residues" evidence="4">
    <location>
        <begin position="180"/>
        <end position="194"/>
    </location>
</feature>
<dbReference type="GO" id="GO:0008270">
    <property type="term" value="F:zinc ion binding"/>
    <property type="evidence" value="ECO:0007669"/>
    <property type="project" value="UniProtKB-KW"/>
</dbReference>
<feature type="compositionally biased region" description="Polar residues" evidence="4">
    <location>
        <begin position="25"/>
        <end position="39"/>
    </location>
</feature>
<feature type="compositionally biased region" description="Basic and acidic residues" evidence="4">
    <location>
        <begin position="329"/>
        <end position="358"/>
    </location>
</feature>
<reference evidence="5" key="1">
    <citation type="submission" date="2016-04" db="EMBL/GenBank/DDBJ databases">
        <authorList>
            <person name="Nguyen H.D."/>
            <person name="Samba Siva P."/>
            <person name="Cullis J."/>
            <person name="Levesque C.A."/>
            <person name="Hambleton S."/>
        </authorList>
    </citation>
    <scope>NUCLEOTIDE SEQUENCE</scope>
    <source>
        <strain evidence="5">DAOMC 236416</strain>
    </source>
</reference>
<dbReference type="InterPro" id="IPR013083">
    <property type="entry name" value="Znf_RING/FYVE/PHD"/>
</dbReference>
<accession>A0A177TQP2</accession>
<dbReference type="SUPFAM" id="SSF57850">
    <property type="entry name" value="RING/U-box"/>
    <property type="match status" value="1"/>
</dbReference>
<feature type="compositionally biased region" description="Basic and acidic residues" evidence="4">
    <location>
        <begin position="808"/>
        <end position="817"/>
    </location>
</feature>
<dbReference type="PANTHER" id="PTHR14134:SF2">
    <property type="entry name" value="E3 UBIQUITIN-PROTEIN LIGASE RAD18"/>
    <property type="match status" value="1"/>
</dbReference>
<name>A0A177TQP2_9BASI</name>
<feature type="compositionally biased region" description="Acidic residues" evidence="4">
    <location>
        <begin position="835"/>
        <end position="848"/>
    </location>
</feature>
<feature type="compositionally biased region" description="Acidic residues" evidence="4">
    <location>
        <begin position="626"/>
        <end position="638"/>
    </location>
</feature>
<dbReference type="Proteomes" id="UP000077521">
    <property type="component" value="Unassembled WGS sequence"/>
</dbReference>
<evidence type="ECO:0000256" key="3">
    <source>
        <dbReference type="ARBA" id="ARBA00022833"/>
    </source>
</evidence>
<dbReference type="PROSITE" id="PS50089">
    <property type="entry name" value="ZF_RING_2"/>
    <property type="match status" value="1"/>
</dbReference>
<dbReference type="GO" id="GO:0097505">
    <property type="term" value="C:Rad6-Rad18 complex"/>
    <property type="evidence" value="ECO:0007669"/>
    <property type="project" value="TreeGrafter"/>
</dbReference>
<feature type="compositionally biased region" description="Low complexity" evidence="4">
    <location>
        <begin position="58"/>
        <end position="71"/>
    </location>
</feature>
<dbReference type="SMART" id="SM00184">
    <property type="entry name" value="RING"/>
    <property type="match status" value="1"/>
</dbReference>
<feature type="compositionally biased region" description="Low complexity" evidence="4">
    <location>
        <begin position="118"/>
        <end position="130"/>
    </location>
</feature>
<feature type="compositionally biased region" description="Low complexity" evidence="4">
    <location>
        <begin position="696"/>
        <end position="710"/>
    </location>
</feature>
<dbReference type="GO" id="GO:0006513">
    <property type="term" value="P:protein monoubiquitination"/>
    <property type="evidence" value="ECO:0007669"/>
    <property type="project" value="InterPro"/>
</dbReference>
<feature type="region of interest" description="Disordered" evidence="4">
    <location>
        <begin position="616"/>
        <end position="1012"/>
    </location>
</feature>
<feature type="compositionally biased region" description="Basic and acidic residues" evidence="4">
    <location>
        <begin position="91"/>
        <end position="114"/>
    </location>
</feature>
<evidence type="ECO:0000313" key="5">
    <source>
        <dbReference type="EMBL" id="KAE8260336.1"/>
    </source>
</evidence>
<dbReference type="GO" id="GO:0006301">
    <property type="term" value="P:DNA damage tolerance"/>
    <property type="evidence" value="ECO:0007669"/>
    <property type="project" value="InterPro"/>
</dbReference>
<dbReference type="GO" id="GO:0005634">
    <property type="term" value="C:nucleus"/>
    <property type="evidence" value="ECO:0007669"/>
    <property type="project" value="TreeGrafter"/>
</dbReference>
<feature type="compositionally biased region" description="Polar residues" evidence="4">
    <location>
        <begin position="417"/>
        <end position="433"/>
    </location>
</feature>
<feature type="region of interest" description="Disordered" evidence="4">
    <location>
        <begin position="407"/>
        <end position="450"/>
    </location>
</feature>
<dbReference type="InterPro" id="IPR039577">
    <property type="entry name" value="Rad18"/>
</dbReference>
<evidence type="ECO:0000313" key="6">
    <source>
        <dbReference type="Proteomes" id="UP000077521"/>
    </source>
</evidence>
<comment type="caution">
    <text evidence="5">The sequence shown here is derived from an EMBL/GenBank/DDBJ whole genome shotgun (WGS) entry which is preliminary data.</text>
</comment>
<dbReference type="GO" id="GO:0003697">
    <property type="term" value="F:single-stranded DNA binding"/>
    <property type="evidence" value="ECO:0007669"/>
    <property type="project" value="InterPro"/>
</dbReference>
<feature type="compositionally biased region" description="Acidic residues" evidence="4">
    <location>
        <begin position="746"/>
        <end position="757"/>
    </location>
</feature>
<dbReference type="InterPro" id="IPR027370">
    <property type="entry name" value="Znf-RING_euk"/>
</dbReference>
<dbReference type="Pfam" id="PF13445">
    <property type="entry name" value="zf-RING_UBOX"/>
    <property type="match status" value="1"/>
</dbReference>
<evidence type="ECO:0000256" key="1">
    <source>
        <dbReference type="ARBA" id="ARBA00022723"/>
    </source>
</evidence>
<dbReference type="PANTHER" id="PTHR14134">
    <property type="entry name" value="E3 UBIQUITIN-PROTEIN LIGASE RAD18"/>
    <property type="match status" value="1"/>
</dbReference>
<evidence type="ECO:0000256" key="2">
    <source>
        <dbReference type="ARBA" id="ARBA00022771"/>
    </source>
</evidence>
<dbReference type="Gene3D" id="3.30.40.10">
    <property type="entry name" value="Zinc/RING finger domain, C3HC4 (zinc finger)"/>
    <property type="match status" value="1"/>
</dbReference>
<feature type="compositionally biased region" description="Acidic residues" evidence="4">
    <location>
        <begin position="645"/>
        <end position="657"/>
    </location>
</feature>
<keyword evidence="2" id="KW-0863">Zinc-finger</keyword>
<sequence length="1012" mass="112376">MTVPASSSGSRKRPASPSLPAADNNPGSQQDAHSGQATLKRQRVAGSSGRPASADDPAQAGGSSAQAGGSQRVHPRAEGSSNARQQGARETTGESKASRRADKGKGREVHKEPARGGSRPNATAASAAQARNRDSARSGRAALVGAAPPATTAARPSSNAASANAPNGHLNDATLPAENAQDDAPAETNNEDEPGESRETLLAQVQILQRRLDASERVAASQTRVLSGLYERCSCDVCFDLMTRPCIVAPCGHMACRECLVAYWKQPSPGEYPLREGLTEDERQRVERHRTLARKKSCPICRSQCLRPPAEAWLMKNIVGDIERWKSAEDRHATRETIRRTREEEREQERLRQERTNREAGPSTLPGHRSARTQNRNSEPADPAPTVPAIAPVVTQLQERAARLREAEALRKKDASAVTTSSDPVKSANTTTKPPAETEDGATGQASDELDLFPSDDEIESEAGPFDAVLAPGGSQASQTEIIESARAQREAGMAEEIWADIFRSEEDRKAMFWDREDGIWRCPACMHEIEHGEYCDQCHIRLRRPEGRFQDNDLEDMRRIQDHRQNNRGWAADSDEDSYLVSQYEPSSPGLEGPWVPHFDNMDSDDDEEEDFFIDDEAHQHAFDPDDLDEEEEEDLSDFIAQDGYDDMEEGDDDEEGILHSMPGMLRRPFLGDDRADDEDEDEDEDNEDERLAQRRSAIRAQALARARLPTYDSSTGDEEDGEDDQDAGPPVRVPARFRQHLLSEDEDEDEDDDDGSGTVVRGPSRFRSRLSEEEDEQSDEQHPVADQYLLRDAEEDYVGSEEMENDDLRGEDERAYLYPGYHLDSPDRASDLADLELSPDPEDDFGGQDVGYDGGHGYGDGPAEHLDDSELEYDDDHVDQPVDGEYGYDDDPHAEEPDYDDDSQAEGPSGTDDYHDDHLQNYHLPQDYGHGHAPHAHGYAPSEDEQAYEHQDGEEYDDPSDIDHGAGPVYPHHPSNPYYGEEDDHEEEFEEDHQGYRHNQLGDGNSDYDY</sequence>
<feature type="compositionally biased region" description="Polar residues" evidence="4">
    <location>
        <begin position="79"/>
        <end position="89"/>
    </location>
</feature>
<feature type="region of interest" description="Disordered" evidence="4">
    <location>
        <begin position="329"/>
        <end position="390"/>
    </location>
</feature>
<evidence type="ECO:0000256" key="4">
    <source>
        <dbReference type="SAM" id="MobiDB-lite"/>
    </source>
</evidence>
<keyword evidence="6" id="KW-1185">Reference proteome</keyword>
<reference evidence="5" key="2">
    <citation type="journal article" date="2019" name="IMA Fungus">
        <title>Genome sequencing and comparison of five Tilletia species to identify candidate genes for the detection of regulated species infecting wheat.</title>
        <authorList>
            <person name="Nguyen H.D.T."/>
            <person name="Sultana T."/>
            <person name="Kesanakurti P."/>
            <person name="Hambleton S."/>
        </authorList>
    </citation>
    <scope>NUCLEOTIDE SEQUENCE</scope>
    <source>
        <strain evidence="5">DAOMC 236416</strain>
    </source>
</reference>
<feature type="compositionally biased region" description="Acidic residues" evidence="4">
    <location>
        <begin position="982"/>
        <end position="993"/>
    </location>
</feature>
<protein>
    <submittedName>
        <fullName evidence="5">Uncharacterized protein</fullName>
    </submittedName>
</protein>
<feature type="region of interest" description="Disordered" evidence="4">
    <location>
        <begin position="1"/>
        <end position="198"/>
    </location>
</feature>
<dbReference type="EMBL" id="LWDF02000013">
    <property type="protein sequence ID" value="KAE8260336.1"/>
    <property type="molecule type" value="Genomic_DNA"/>
</dbReference>
<feature type="compositionally biased region" description="Acidic residues" evidence="4">
    <location>
        <begin position="717"/>
        <end position="728"/>
    </location>
</feature>
<keyword evidence="1" id="KW-0479">Metal-binding</keyword>
<feature type="compositionally biased region" description="Acidic residues" evidence="4">
    <location>
        <begin position="676"/>
        <end position="690"/>
    </location>
</feature>
<dbReference type="AlphaFoldDB" id="A0A177TQP2"/>
<gene>
    <name evidence="5" type="ORF">A4X13_0g400</name>
</gene>
<feature type="compositionally biased region" description="Low complexity" evidence="4">
    <location>
        <begin position="146"/>
        <end position="167"/>
    </location>
</feature>
<feature type="region of interest" description="Disordered" evidence="4">
    <location>
        <begin position="566"/>
        <end position="596"/>
    </location>
</feature>